<dbReference type="Gene3D" id="1.10.357.10">
    <property type="entry name" value="Tetracycline Repressor, domain 2"/>
    <property type="match status" value="1"/>
</dbReference>
<evidence type="ECO:0000259" key="6">
    <source>
        <dbReference type="PROSITE" id="PS50977"/>
    </source>
</evidence>
<evidence type="ECO:0000313" key="7">
    <source>
        <dbReference type="EMBL" id="GAA5339116.1"/>
    </source>
</evidence>
<dbReference type="PANTHER" id="PTHR30055">
    <property type="entry name" value="HTH-TYPE TRANSCRIPTIONAL REGULATOR RUTR"/>
    <property type="match status" value="1"/>
</dbReference>
<dbReference type="PROSITE" id="PS01081">
    <property type="entry name" value="HTH_TETR_1"/>
    <property type="match status" value="1"/>
</dbReference>
<accession>A0ABP9TX84</accession>
<dbReference type="InterPro" id="IPR009057">
    <property type="entry name" value="Homeodomain-like_sf"/>
</dbReference>
<dbReference type="InterPro" id="IPR050109">
    <property type="entry name" value="HTH-type_TetR-like_transc_reg"/>
</dbReference>
<gene>
    <name evidence="7" type="ORF">KACC15558_01560</name>
</gene>
<keyword evidence="3" id="KW-0804">Transcription</keyword>
<protein>
    <recommendedName>
        <fullName evidence="6">HTH tetR-type domain-containing protein</fullName>
    </recommendedName>
</protein>
<dbReference type="PANTHER" id="PTHR30055:SF238">
    <property type="entry name" value="MYCOFACTOCIN BIOSYNTHESIS TRANSCRIPTIONAL REGULATOR MFTR-RELATED"/>
    <property type="match status" value="1"/>
</dbReference>
<dbReference type="EMBL" id="BAABNP010000001">
    <property type="protein sequence ID" value="GAA5339116.1"/>
    <property type="molecule type" value="Genomic_DNA"/>
</dbReference>
<sequence>MAAAEETVPEEGLRERKKREREQALRRAALDLTAENGFANVTIEAICDRAGVSGRTFFNYFGNKEEALLGRSDTVFDDEDRPAIAEFEAGGPSGRLLTDLEGLLTVVIRSRLRRREEMHRFHQILKQEPALMQLQMSRMGSNERLFREMIHRRLEGGPPVDGSAPVDGVAPDDGATPAGHARETDTTDDATASAGEVGNCLGDEGPPVSPRAEAVAALAMMAIRTTFMRLRRDEGDPDPVIREIFAELRAVFAEDERSAD</sequence>
<evidence type="ECO:0000256" key="1">
    <source>
        <dbReference type="ARBA" id="ARBA00023015"/>
    </source>
</evidence>
<comment type="caution">
    <text evidence="7">The sequence shown here is derived from an EMBL/GenBank/DDBJ whole genome shotgun (WGS) entry which is preliminary data.</text>
</comment>
<proteinExistence type="predicted"/>
<dbReference type="PRINTS" id="PR00455">
    <property type="entry name" value="HTHTETR"/>
</dbReference>
<dbReference type="InterPro" id="IPR001647">
    <property type="entry name" value="HTH_TetR"/>
</dbReference>
<organism evidence="7 8">
    <name type="scientific">Brevibacterium ammoniilyticum</name>
    <dbReference type="NCBI Taxonomy" id="1046555"/>
    <lineage>
        <taxon>Bacteria</taxon>
        <taxon>Bacillati</taxon>
        <taxon>Actinomycetota</taxon>
        <taxon>Actinomycetes</taxon>
        <taxon>Micrococcales</taxon>
        <taxon>Brevibacteriaceae</taxon>
        <taxon>Brevibacterium</taxon>
    </lineage>
</organism>
<dbReference type="Proteomes" id="UP001498935">
    <property type="component" value="Unassembled WGS sequence"/>
</dbReference>
<feature type="region of interest" description="Disordered" evidence="5">
    <location>
        <begin position="154"/>
        <end position="208"/>
    </location>
</feature>
<feature type="DNA-binding region" description="H-T-H motif" evidence="4">
    <location>
        <begin position="42"/>
        <end position="61"/>
    </location>
</feature>
<reference evidence="7 8" key="1">
    <citation type="submission" date="2024-02" db="EMBL/GenBank/DDBJ databases">
        <title>Characterization of antibiotic resistant novel bacterial strains and their environmental applications.</title>
        <authorList>
            <person name="Manzoor S."/>
            <person name="Abbas S."/>
            <person name="Arshad M."/>
            <person name="Li W.J."/>
            <person name="Ahmed I."/>
        </authorList>
    </citation>
    <scope>NUCLEOTIDE SEQUENCE [LARGE SCALE GENOMIC DNA]</scope>
    <source>
        <strain evidence="7 8">KACC 15558</strain>
    </source>
</reference>
<evidence type="ECO:0000256" key="3">
    <source>
        <dbReference type="ARBA" id="ARBA00023163"/>
    </source>
</evidence>
<dbReference type="Pfam" id="PF00440">
    <property type="entry name" value="TetR_N"/>
    <property type="match status" value="1"/>
</dbReference>
<evidence type="ECO:0000313" key="8">
    <source>
        <dbReference type="Proteomes" id="UP001498935"/>
    </source>
</evidence>
<evidence type="ECO:0000256" key="4">
    <source>
        <dbReference type="PROSITE-ProRule" id="PRU00335"/>
    </source>
</evidence>
<feature type="domain" description="HTH tetR-type" evidence="6">
    <location>
        <begin position="19"/>
        <end position="79"/>
    </location>
</feature>
<dbReference type="InterPro" id="IPR023772">
    <property type="entry name" value="DNA-bd_HTH_TetR-type_CS"/>
</dbReference>
<evidence type="ECO:0000256" key="2">
    <source>
        <dbReference type="ARBA" id="ARBA00023125"/>
    </source>
</evidence>
<name>A0ABP9TX84_9MICO</name>
<dbReference type="RefSeq" id="WP_342036875.1">
    <property type="nucleotide sequence ID" value="NZ_BAABBK010000001.1"/>
</dbReference>
<dbReference type="SUPFAM" id="SSF46689">
    <property type="entry name" value="Homeodomain-like"/>
    <property type="match status" value="1"/>
</dbReference>
<dbReference type="PROSITE" id="PS50977">
    <property type="entry name" value="HTH_TETR_2"/>
    <property type="match status" value="1"/>
</dbReference>
<keyword evidence="1" id="KW-0805">Transcription regulation</keyword>
<evidence type="ECO:0000256" key="5">
    <source>
        <dbReference type="SAM" id="MobiDB-lite"/>
    </source>
</evidence>
<keyword evidence="2 4" id="KW-0238">DNA-binding</keyword>
<keyword evidence="8" id="KW-1185">Reference proteome</keyword>